<keyword evidence="1" id="KW-0472">Membrane</keyword>
<evidence type="ECO:0000313" key="3">
    <source>
        <dbReference type="Proteomes" id="UP001430700"/>
    </source>
</evidence>
<keyword evidence="3" id="KW-1185">Reference proteome</keyword>
<keyword evidence="1" id="KW-0812">Transmembrane</keyword>
<feature type="transmembrane region" description="Helical" evidence="1">
    <location>
        <begin position="58"/>
        <end position="80"/>
    </location>
</feature>
<keyword evidence="1" id="KW-1133">Transmembrane helix</keyword>
<evidence type="ECO:0000256" key="1">
    <source>
        <dbReference type="SAM" id="Phobius"/>
    </source>
</evidence>
<name>A0ABS8M4S3_9FLAO</name>
<dbReference type="RefSeq" id="WP_230000825.1">
    <property type="nucleotide sequence ID" value="NZ_JAJJMN010000002.1"/>
</dbReference>
<gene>
    <name evidence="2" type="ORF">LNQ34_18640</name>
</gene>
<dbReference type="EMBL" id="JAJJMN010000002">
    <property type="protein sequence ID" value="MCC9019792.1"/>
    <property type="molecule type" value="Genomic_DNA"/>
</dbReference>
<accession>A0ABS8M4S3</accession>
<evidence type="ECO:0000313" key="2">
    <source>
        <dbReference type="EMBL" id="MCC9019792.1"/>
    </source>
</evidence>
<reference evidence="2" key="1">
    <citation type="submission" date="2021-11" db="EMBL/GenBank/DDBJ databases">
        <title>Description of novel Flavobacterium species.</title>
        <authorList>
            <person name="Saticioglu I.B."/>
            <person name="Ay H."/>
            <person name="Altun S."/>
            <person name="Duman M."/>
        </authorList>
    </citation>
    <scope>NUCLEOTIDE SEQUENCE</scope>
    <source>
        <strain evidence="2">F-126</strain>
    </source>
</reference>
<comment type="caution">
    <text evidence="2">The sequence shown here is derived from an EMBL/GenBank/DDBJ whole genome shotgun (WGS) entry which is preliminary data.</text>
</comment>
<dbReference type="Proteomes" id="UP001430700">
    <property type="component" value="Unassembled WGS sequence"/>
</dbReference>
<protein>
    <submittedName>
        <fullName evidence="2">Uncharacterized protein</fullName>
    </submittedName>
</protein>
<sequence length="200" mass="23036">MRERDSLILELQNRILVLEKSNEIKSELNKLKSSTIQDLQIRTTSLENKNSEITYSDYISTFSLILSIITALSLVSYFFYKNYSKKRLKLRKYLSGKWGTEGDITSPQPLPYIDFEIEVDSEDGEITGIFNTNNENYPVVLSINGKLKHNSANIQITHISQQRLLIYGEAKLTVKGKLLEWKTKKGEIELFPIKAIAWKV</sequence>
<proteinExistence type="predicted"/>
<organism evidence="2 3">
    <name type="scientific">Flavobacterium lipolyticum</name>
    <dbReference type="NCBI Taxonomy" id="2893754"/>
    <lineage>
        <taxon>Bacteria</taxon>
        <taxon>Pseudomonadati</taxon>
        <taxon>Bacteroidota</taxon>
        <taxon>Flavobacteriia</taxon>
        <taxon>Flavobacteriales</taxon>
        <taxon>Flavobacteriaceae</taxon>
        <taxon>Flavobacterium</taxon>
    </lineage>
</organism>